<keyword evidence="9 10" id="KW-0456">Lyase</keyword>
<evidence type="ECO:0000259" key="12">
    <source>
        <dbReference type="Pfam" id="PF00218"/>
    </source>
</evidence>
<evidence type="ECO:0000256" key="3">
    <source>
        <dbReference type="ARBA" id="ARBA00012362"/>
    </source>
</evidence>
<evidence type="ECO:0000256" key="7">
    <source>
        <dbReference type="ARBA" id="ARBA00022822"/>
    </source>
</evidence>
<keyword evidence="6 10" id="KW-0210">Decarboxylase</keyword>
<comment type="catalytic activity">
    <reaction evidence="1 10">
        <text>1-(2-carboxyphenylamino)-1-deoxy-D-ribulose 5-phosphate + H(+) = (1S,2R)-1-C-(indol-3-yl)glycerol 3-phosphate + CO2 + H2O</text>
        <dbReference type="Rhea" id="RHEA:23476"/>
        <dbReference type="ChEBI" id="CHEBI:15377"/>
        <dbReference type="ChEBI" id="CHEBI:15378"/>
        <dbReference type="ChEBI" id="CHEBI:16526"/>
        <dbReference type="ChEBI" id="CHEBI:58613"/>
        <dbReference type="ChEBI" id="CHEBI:58866"/>
        <dbReference type="EC" id="4.1.1.48"/>
    </reaction>
</comment>
<dbReference type="CDD" id="cd00331">
    <property type="entry name" value="IGPS"/>
    <property type="match status" value="1"/>
</dbReference>
<comment type="similarity">
    <text evidence="10">Belongs to the TrpC family.</text>
</comment>
<proteinExistence type="inferred from homology"/>
<evidence type="ECO:0000313" key="14">
    <source>
        <dbReference type="Proteomes" id="UP000315037"/>
    </source>
</evidence>
<evidence type="ECO:0000256" key="5">
    <source>
        <dbReference type="ARBA" id="ARBA00022605"/>
    </source>
</evidence>
<gene>
    <name evidence="10 13" type="primary">trpC</name>
    <name evidence="13" type="ORF">E3202_00885</name>
</gene>
<dbReference type="InterPro" id="IPR013798">
    <property type="entry name" value="Indole-3-glycerol_P_synth_dom"/>
</dbReference>
<keyword evidence="7 10" id="KW-0822">Tryptophan biosynthesis</keyword>
<dbReference type="EC" id="4.1.1.48" evidence="3 10"/>
<dbReference type="GO" id="GO:0004425">
    <property type="term" value="F:indole-3-glycerol-phosphate synthase activity"/>
    <property type="evidence" value="ECO:0007669"/>
    <property type="project" value="UniProtKB-UniRule"/>
</dbReference>
<dbReference type="InterPro" id="IPR013785">
    <property type="entry name" value="Aldolase_TIM"/>
</dbReference>
<comment type="pathway">
    <text evidence="2 10">Amino-acid biosynthesis; L-tryptophan biosynthesis; L-tryptophan from chorismate: step 4/5.</text>
</comment>
<organism evidence="13 14">
    <name type="scientific">Oecophyllibacter saccharovorans</name>
    <dbReference type="NCBI Taxonomy" id="2558360"/>
    <lineage>
        <taxon>Bacteria</taxon>
        <taxon>Pseudomonadati</taxon>
        <taxon>Pseudomonadota</taxon>
        <taxon>Alphaproteobacteria</taxon>
        <taxon>Acetobacterales</taxon>
        <taxon>Acetobacteraceae</taxon>
        <taxon>Oecophyllibacter</taxon>
    </lineage>
</organism>
<evidence type="ECO:0000256" key="1">
    <source>
        <dbReference type="ARBA" id="ARBA00001633"/>
    </source>
</evidence>
<protein>
    <recommendedName>
        <fullName evidence="4 10">Indole-3-glycerol phosphate synthase</fullName>
        <shortName evidence="10">IGPS</shortName>
        <ecNumber evidence="3 10">4.1.1.48</ecNumber>
    </recommendedName>
</protein>
<dbReference type="GO" id="GO:0000162">
    <property type="term" value="P:L-tryptophan biosynthetic process"/>
    <property type="evidence" value="ECO:0007669"/>
    <property type="project" value="UniProtKB-UniRule"/>
</dbReference>
<dbReference type="HAMAP" id="MF_00134_B">
    <property type="entry name" value="IGPS_B"/>
    <property type="match status" value="1"/>
</dbReference>
<accession>A0A506UQG9</accession>
<dbReference type="PROSITE" id="PS00614">
    <property type="entry name" value="IGPS"/>
    <property type="match status" value="1"/>
</dbReference>
<keyword evidence="14" id="KW-1185">Reference proteome</keyword>
<dbReference type="InterPro" id="IPR045186">
    <property type="entry name" value="Indole-3-glycerol_P_synth"/>
</dbReference>
<evidence type="ECO:0000256" key="11">
    <source>
        <dbReference type="SAM" id="MobiDB-lite"/>
    </source>
</evidence>
<evidence type="ECO:0000313" key="13">
    <source>
        <dbReference type="EMBL" id="TPW35564.1"/>
    </source>
</evidence>
<dbReference type="PANTHER" id="PTHR22854">
    <property type="entry name" value="TRYPTOPHAN BIOSYNTHESIS PROTEIN"/>
    <property type="match status" value="1"/>
</dbReference>
<evidence type="ECO:0000256" key="10">
    <source>
        <dbReference type="HAMAP-Rule" id="MF_00134"/>
    </source>
</evidence>
<dbReference type="Pfam" id="PF00218">
    <property type="entry name" value="IGPS"/>
    <property type="match status" value="1"/>
</dbReference>
<dbReference type="EMBL" id="SORZ01000001">
    <property type="protein sequence ID" value="TPW35564.1"/>
    <property type="molecule type" value="Genomic_DNA"/>
</dbReference>
<evidence type="ECO:0000256" key="2">
    <source>
        <dbReference type="ARBA" id="ARBA00004696"/>
    </source>
</evidence>
<dbReference type="InterPro" id="IPR011060">
    <property type="entry name" value="RibuloseP-bd_barrel"/>
</dbReference>
<sequence length="329" mass="35205">MNFLPQRPLNTFAPDDGGVAPVSGKPPADGEKMPSSGTSVPPEDTQGGEASTETSASSQPLTQQHPGDVLERICARVRLDVEQRSQVMPLKEITTRAREMTEPTRGFGQALQHVTADRRVGLIAEIKKASPTAGMLRPDYDPVGLARAYQNAGATCLSVVTESSCFHGSVEDFEAVRKATTLPILRKDFILEAWQVAESRLIGADCILLIMAILDEAHTAELIALAKGLGMDVLLEVHNQEELNRALAYDSFLIGINNRDLTTLQTNIDTTLELAPLVPPDRLIVSESGIKTHADLEKVGSVGASAVLVGEALLQELDPGLAARGLLGF</sequence>
<dbReference type="PANTHER" id="PTHR22854:SF2">
    <property type="entry name" value="INDOLE-3-GLYCEROL-PHOSPHATE SYNTHASE"/>
    <property type="match status" value="1"/>
</dbReference>
<dbReference type="FunFam" id="3.20.20.70:FF:000024">
    <property type="entry name" value="Indole-3-glycerol phosphate synthase"/>
    <property type="match status" value="1"/>
</dbReference>
<keyword evidence="8 10" id="KW-0057">Aromatic amino acid biosynthesis</keyword>
<feature type="region of interest" description="Disordered" evidence="11">
    <location>
        <begin position="1"/>
        <end position="68"/>
    </location>
</feature>
<feature type="compositionally biased region" description="Polar residues" evidence="11">
    <location>
        <begin position="48"/>
        <end position="65"/>
    </location>
</feature>
<keyword evidence="5 10" id="KW-0028">Amino-acid biosynthesis</keyword>
<comment type="caution">
    <text evidence="13">The sequence shown here is derived from an EMBL/GenBank/DDBJ whole genome shotgun (WGS) entry which is preliminary data.</text>
</comment>
<evidence type="ECO:0000256" key="9">
    <source>
        <dbReference type="ARBA" id="ARBA00023239"/>
    </source>
</evidence>
<feature type="domain" description="Indole-3-glycerol phosphate synthase" evidence="12">
    <location>
        <begin position="70"/>
        <end position="324"/>
    </location>
</feature>
<dbReference type="SUPFAM" id="SSF51366">
    <property type="entry name" value="Ribulose-phoshate binding barrel"/>
    <property type="match status" value="1"/>
</dbReference>
<name>A0A506UQG9_9PROT</name>
<dbReference type="GO" id="GO:0004640">
    <property type="term" value="F:phosphoribosylanthranilate isomerase activity"/>
    <property type="evidence" value="ECO:0007669"/>
    <property type="project" value="TreeGrafter"/>
</dbReference>
<evidence type="ECO:0000256" key="4">
    <source>
        <dbReference type="ARBA" id="ARBA00018080"/>
    </source>
</evidence>
<evidence type="ECO:0000256" key="6">
    <source>
        <dbReference type="ARBA" id="ARBA00022793"/>
    </source>
</evidence>
<dbReference type="Proteomes" id="UP000315037">
    <property type="component" value="Unassembled WGS sequence"/>
</dbReference>
<dbReference type="InterPro" id="IPR001468">
    <property type="entry name" value="Indole-3-GlycerolPSynthase_CS"/>
</dbReference>
<dbReference type="AlphaFoldDB" id="A0A506UQG9"/>
<dbReference type="UniPathway" id="UPA00035">
    <property type="reaction ID" value="UER00043"/>
</dbReference>
<reference evidence="13 14" key="1">
    <citation type="submission" date="2019-03" db="EMBL/GenBank/DDBJ databases">
        <title>The complete genome sequence of Neokomagataea sp. Jb2 NBRC113641.</title>
        <authorList>
            <person name="Chua K.-O."/>
            <person name="Chan K.-G."/>
            <person name="See-Too W.-S."/>
        </authorList>
    </citation>
    <scope>NUCLEOTIDE SEQUENCE [LARGE SCALE GENOMIC DNA]</scope>
    <source>
        <strain evidence="13 14">Jb2</strain>
    </source>
</reference>
<dbReference type="NCBIfam" id="NF001377">
    <property type="entry name" value="PRK00278.2-4"/>
    <property type="match status" value="1"/>
</dbReference>
<dbReference type="Gene3D" id="3.20.20.70">
    <property type="entry name" value="Aldolase class I"/>
    <property type="match status" value="1"/>
</dbReference>
<evidence type="ECO:0000256" key="8">
    <source>
        <dbReference type="ARBA" id="ARBA00023141"/>
    </source>
</evidence>